<dbReference type="GeneTree" id="ENSGT01050000244868"/>
<evidence type="ECO:0000256" key="4">
    <source>
        <dbReference type="ARBA" id="ARBA00023157"/>
    </source>
</evidence>
<feature type="domain" description="Lipocalin/cytosolic fatty-acid binding" evidence="8">
    <location>
        <begin position="79"/>
        <end position="225"/>
    </location>
</feature>
<feature type="chain" id="PRO_5030666276" description="Lipocalin/cytosolic fatty-acid binding domain-containing protein" evidence="7">
    <location>
        <begin position="29"/>
        <end position="248"/>
    </location>
</feature>
<protein>
    <recommendedName>
        <fullName evidence="8">Lipocalin/cytosolic fatty-acid binding domain-containing protein</fullName>
    </recommendedName>
</protein>
<evidence type="ECO:0000256" key="6">
    <source>
        <dbReference type="SAM" id="Phobius"/>
    </source>
</evidence>
<comment type="subcellular location">
    <subcellularLocation>
        <location evidence="1">Secreted</location>
    </subcellularLocation>
</comment>
<dbReference type="SUPFAM" id="SSF50814">
    <property type="entry name" value="Lipocalins"/>
    <property type="match status" value="1"/>
</dbReference>
<dbReference type="Ensembl" id="ENSMFAT00000093026.1">
    <property type="protein sequence ID" value="ENSMFAP00000056967.1"/>
    <property type="gene ID" value="ENSMFAG00000003798.2"/>
</dbReference>
<dbReference type="PRINTS" id="PR01172">
    <property type="entry name" value="BLCTOGLOBULN"/>
</dbReference>
<evidence type="ECO:0000256" key="2">
    <source>
        <dbReference type="ARBA" id="ARBA00006889"/>
    </source>
</evidence>
<reference evidence="9 10" key="1">
    <citation type="submission" date="2013-03" db="EMBL/GenBank/DDBJ databases">
        <authorList>
            <person name="Warren W."/>
            <person name="Wilson R.K."/>
        </authorList>
    </citation>
    <scope>NUCLEOTIDE SEQUENCE</scope>
</reference>
<evidence type="ECO:0000256" key="3">
    <source>
        <dbReference type="ARBA" id="ARBA00022525"/>
    </source>
</evidence>
<dbReference type="PANTHER" id="PTHR11430">
    <property type="entry name" value="LIPOCALIN"/>
    <property type="match status" value="1"/>
</dbReference>
<reference evidence="9" key="3">
    <citation type="submission" date="2025-09" db="UniProtKB">
        <authorList>
            <consortium name="Ensembl"/>
        </authorList>
    </citation>
    <scope>IDENTIFICATION</scope>
</reference>
<organism evidence="9 10">
    <name type="scientific">Macaca fascicularis</name>
    <name type="common">Crab-eating macaque</name>
    <name type="synonym">Cynomolgus monkey</name>
    <dbReference type="NCBI Taxonomy" id="9541"/>
    <lineage>
        <taxon>Eukaryota</taxon>
        <taxon>Metazoa</taxon>
        <taxon>Chordata</taxon>
        <taxon>Craniata</taxon>
        <taxon>Vertebrata</taxon>
        <taxon>Euteleostomi</taxon>
        <taxon>Mammalia</taxon>
        <taxon>Eutheria</taxon>
        <taxon>Euarchontoglires</taxon>
        <taxon>Primates</taxon>
        <taxon>Haplorrhini</taxon>
        <taxon>Catarrhini</taxon>
        <taxon>Cercopithecidae</taxon>
        <taxon>Cercopithecinae</taxon>
        <taxon>Macaca</taxon>
    </lineage>
</organism>
<dbReference type="PANTHER" id="PTHR11430:SF117">
    <property type="entry name" value="GLYCODELIN"/>
    <property type="match status" value="1"/>
</dbReference>
<proteinExistence type="inferred from homology"/>
<evidence type="ECO:0000259" key="8">
    <source>
        <dbReference type="Pfam" id="PF00061"/>
    </source>
</evidence>
<accession>A0A7N9IEG3</accession>
<dbReference type="Bgee" id="ENSMFAG00000003798">
    <property type="expression patterns" value="Expressed in frontal cortex"/>
</dbReference>
<dbReference type="Proteomes" id="UP000233100">
    <property type="component" value="Chromosome 15"/>
</dbReference>
<dbReference type="InterPro" id="IPR022272">
    <property type="entry name" value="Lipocalin_CS"/>
</dbReference>
<reference evidence="9" key="2">
    <citation type="submission" date="2025-08" db="UniProtKB">
        <authorList>
            <consortium name="Ensembl"/>
        </authorList>
    </citation>
    <scope>IDENTIFICATION</scope>
</reference>
<keyword evidence="3" id="KW-0964">Secreted</keyword>
<dbReference type="GO" id="GO:0036094">
    <property type="term" value="F:small molecule binding"/>
    <property type="evidence" value="ECO:0007669"/>
    <property type="project" value="InterPro"/>
</dbReference>
<sequence length="248" mass="27798">MGSRNRMARLWAGLLSALFLHKAPRAHTASASLSLQTSEPPTAAVMPCLLLTLGVALICGVWAIDSPQTMQDVELPKLAGTWHSMAMAASDFSLLETKEAPLRIYISSLQPTPEGNLEIALCRWSQKQSPFRESNQCIEEKIIAEKTENPIEFKINYLDENRIYLFNTDGSKYLFLCLESTPRQNLACQYLARTLEVDDKVMAEFISFLKTLPVHMQIFLDMTQAEGELPPGQAQPWLEEKPPLSQSL</sequence>
<keyword evidence="6" id="KW-1133">Transmembrane helix</keyword>
<dbReference type="Pfam" id="PF00061">
    <property type="entry name" value="Lipocalin"/>
    <property type="match status" value="1"/>
</dbReference>
<keyword evidence="4" id="KW-1015">Disulfide bond</keyword>
<keyword evidence="10" id="KW-1185">Reference proteome</keyword>
<evidence type="ECO:0000313" key="9">
    <source>
        <dbReference type="Ensembl" id="ENSMFAP00000056967.1"/>
    </source>
</evidence>
<feature type="transmembrane region" description="Helical" evidence="6">
    <location>
        <begin position="44"/>
        <end position="64"/>
    </location>
</feature>
<keyword evidence="6" id="KW-0812">Transmembrane</keyword>
<name>A0A7N9IEG3_MACFA</name>
<dbReference type="InterPro" id="IPR012674">
    <property type="entry name" value="Calycin"/>
</dbReference>
<evidence type="ECO:0000256" key="7">
    <source>
        <dbReference type="SAM" id="SignalP"/>
    </source>
</evidence>
<dbReference type="Gene3D" id="2.40.128.20">
    <property type="match status" value="1"/>
</dbReference>
<dbReference type="AlphaFoldDB" id="A0A7N9IEG3"/>
<dbReference type="InterPro" id="IPR002345">
    <property type="entry name" value="Lipocalin"/>
</dbReference>
<dbReference type="InterPro" id="IPR002447">
    <property type="entry name" value="Blactoglobulin"/>
</dbReference>
<dbReference type="InterPro" id="IPR000566">
    <property type="entry name" value="Lipocln_cytosolic_FA-bd_dom"/>
</dbReference>
<comment type="similarity">
    <text evidence="2 5">Belongs to the calycin superfamily. Lipocalin family.</text>
</comment>
<dbReference type="CDD" id="cd19416">
    <property type="entry name" value="lipocalin_beta-LG-like"/>
    <property type="match status" value="1"/>
</dbReference>
<keyword evidence="7" id="KW-0732">Signal</keyword>
<keyword evidence="6" id="KW-0472">Membrane</keyword>
<feature type="signal peptide" evidence="7">
    <location>
        <begin position="1"/>
        <end position="28"/>
    </location>
</feature>
<dbReference type="GO" id="GO:0005576">
    <property type="term" value="C:extracellular region"/>
    <property type="evidence" value="ECO:0007669"/>
    <property type="project" value="UniProtKB-SubCell"/>
</dbReference>
<evidence type="ECO:0000256" key="1">
    <source>
        <dbReference type="ARBA" id="ARBA00004613"/>
    </source>
</evidence>
<evidence type="ECO:0000256" key="5">
    <source>
        <dbReference type="RuleBase" id="RU003695"/>
    </source>
</evidence>
<evidence type="ECO:0000313" key="10">
    <source>
        <dbReference type="Proteomes" id="UP000233100"/>
    </source>
</evidence>
<dbReference type="PROSITE" id="PS00213">
    <property type="entry name" value="LIPOCALIN"/>
    <property type="match status" value="1"/>
</dbReference>